<dbReference type="Pfam" id="PF00584">
    <property type="entry name" value="SecE"/>
    <property type="match status" value="1"/>
</dbReference>
<evidence type="ECO:0000256" key="7">
    <source>
        <dbReference type="ARBA" id="ARBA00023010"/>
    </source>
</evidence>
<keyword evidence="4 9" id="KW-0812">Transmembrane</keyword>
<dbReference type="NCBIfam" id="TIGR00964">
    <property type="entry name" value="secE_bact"/>
    <property type="match status" value="1"/>
</dbReference>
<accession>A0A382GMT5</accession>
<dbReference type="GO" id="GO:0006886">
    <property type="term" value="P:intracellular protein transport"/>
    <property type="evidence" value="ECO:0007669"/>
    <property type="project" value="InterPro"/>
</dbReference>
<sequence length="60" mass="7006">MFNKIQQFASDVQFEMNKVSWPNWDELKGSTFVVLSLTCILTVFLFIVDFVLSKILTFIL</sequence>
<protein>
    <recommendedName>
        <fullName evidence="11">Protein translocase subunit SecE</fullName>
    </recommendedName>
</protein>
<dbReference type="GO" id="GO:0043952">
    <property type="term" value="P:protein transport by the Sec complex"/>
    <property type="evidence" value="ECO:0007669"/>
    <property type="project" value="TreeGrafter"/>
</dbReference>
<comment type="subcellular location">
    <subcellularLocation>
        <location evidence="1">Membrane</location>
    </subcellularLocation>
</comment>
<proteinExistence type="inferred from homology"/>
<keyword evidence="6 9" id="KW-1133">Transmembrane helix</keyword>
<evidence type="ECO:0000256" key="8">
    <source>
        <dbReference type="ARBA" id="ARBA00023136"/>
    </source>
</evidence>
<keyword evidence="7" id="KW-0811">Translocation</keyword>
<evidence type="ECO:0000256" key="4">
    <source>
        <dbReference type="ARBA" id="ARBA00022692"/>
    </source>
</evidence>
<dbReference type="PANTHER" id="PTHR33910">
    <property type="entry name" value="PROTEIN TRANSLOCASE SUBUNIT SECE"/>
    <property type="match status" value="1"/>
</dbReference>
<keyword evidence="3" id="KW-1003">Cell membrane</keyword>
<feature type="transmembrane region" description="Helical" evidence="9">
    <location>
        <begin position="32"/>
        <end position="52"/>
    </location>
</feature>
<evidence type="ECO:0000256" key="2">
    <source>
        <dbReference type="ARBA" id="ARBA00022448"/>
    </source>
</evidence>
<gene>
    <name evidence="10" type="ORF">METZ01_LOCUS229304</name>
</gene>
<keyword evidence="8 9" id="KW-0472">Membrane</keyword>
<dbReference type="PANTHER" id="PTHR33910:SF1">
    <property type="entry name" value="PROTEIN TRANSLOCASE SUBUNIT SECE"/>
    <property type="match status" value="1"/>
</dbReference>
<dbReference type="InterPro" id="IPR038379">
    <property type="entry name" value="SecE_sf"/>
</dbReference>
<dbReference type="PRINTS" id="PR01650">
    <property type="entry name" value="SECETRNLCASE"/>
</dbReference>
<evidence type="ECO:0000256" key="6">
    <source>
        <dbReference type="ARBA" id="ARBA00022989"/>
    </source>
</evidence>
<evidence type="ECO:0000256" key="9">
    <source>
        <dbReference type="SAM" id="Phobius"/>
    </source>
</evidence>
<evidence type="ECO:0000256" key="1">
    <source>
        <dbReference type="ARBA" id="ARBA00004370"/>
    </source>
</evidence>
<reference evidence="10" key="1">
    <citation type="submission" date="2018-05" db="EMBL/GenBank/DDBJ databases">
        <authorList>
            <person name="Lanie J.A."/>
            <person name="Ng W.-L."/>
            <person name="Kazmierczak K.M."/>
            <person name="Andrzejewski T.M."/>
            <person name="Davidsen T.M."/>
            <person name="Wayne K.J."/>
            <person name="Tettelin H."/>
            <person name="Glass J.I."/>
            <person name="Rusch D."/>
            <person name="Podicherti R."/>
            <person name="Tsui H.-C.T."/>
            <person name="Winkler M.E."/>
        </authorList>
    </citation>
    <scope>NUCLEOTIDE SEQUENCE</scope>
</reference>
<dbReference type="Gene3D" id="1.20.5.1030">
    <property type="entry name" value="Preprotein translocase secy subunit"/>
    <property type="match status" value="1"/>
</dbReference>
<evidence type="ECO:0000256" key="3">
    <source>
        <dbReference type="ARBA" id="ARBA00022475"/>
    </source>
</evidence>
<dbReference type="GO" id="GO:0006605">
    <property type="term" value="P:protein targeting"/>
    <property type="evidence" value="ECO:0007669"/>
    <property type="project" value="InterPro"/>
</dbReference>
<dbReference type="InterPro" id="IPR005807">
    <property type="entry name" value="SecE_bac"/>
</dbReference>
<dbReference type="PROSITE" id="PS01067">
    <property type="entry name" value="SECE_SEC61G"/>
    <property type="match status" value="1"/>
</dbReference>
<dbReference type="GO" id="GO:0005886">
    <property type="term" value="C:plasma membrane"/>
    <property type="evidence" value="ECO:0007669"/>
    <property type="project" value="TreeGrafter"/>
</dbReference>
<name>A0A382GMT5_9ZZZZ</name>
<evidence type="ECO:0000313" key="10">
    <source>
        <dbReference type="EMBL" id="SVB76450.1"/>
    </source>
</evidence>
<organism evidence="10">
    <name type="scientific">marine metagenome</name>
    <dbReference type="NCBI Taxonomy" id="408172"/>
    <lineage>
        <taxon>unclassified sequences</taxon>
        <taxon>metagenomes</taxon>
        <taxon>ecological metagenomes</taxon>
    </lineage>
</organism>
<dbReference type="GO" id="GO:0009306">
    <property type="term" value="P:protein secretion"/>
    <property type="evidence" value="ECO:0007669"/>
    <property type="project" value="InterPro"/>
</dbReference>
<keyword evidence="5" id="KW-0653">Protein transport</keyword>
<dbReference type="AlphaFoldDB" id="A0A382GMT5"/>
<evidence type="ECO:0000256" key="5">
    <source>
        <dbReference type="ARBA" id="ARBA00022927"/>
    </source>
</evidence>
<dbReference type="EMBL" id="UINC01056426">
    <property type="protein sequence ID" value="SVB76450.1"/>
    <property type="molecule type" value="Genomic_DNA"/>
</dbReference>
<evidence type="ECO:0008006" key="11">
    <source>
        <dbReference type="Google" id="ProtNLM"/>
    </source>
</evidence>
<dbReference type="HAMAP" id="MF_00422">
    <property type="entry name" value="SecE"/>
    <property type="match status" value="1"/>
</dbReference>
<keyword evidence="2" id="KW-0813">Transport</keyword>
<dbReference type="InterPro" id="IPR001901">
    <property type="entry name" value="Translocase_SecE/Sec61-g"/>
</dbReference>
<dbReference type="GO" id="GO:0008320">
    <property type="term" value="F:protein transmembrane transporter activity"/>
    <property type="evidence" value="ECO:0007669"/>
    <property type="project" value="InterPro"/>
</dbReference>